<dbReference type="RefSeq" id="WP_108344460.1">
    <property type="nucleotide sequence ID" value="NZ_PYXZ01000004.1"/>
</dbReference>
<name>A0A2R7YX37_9ACTN</name>
<protein>
    <recommendedName>
        <fullName evidence="3">Amino acid transporter</fullName>
    </recommendedName>
</protein>
<dbReference type="Gene3D" id="3.30.460.40">
    <property type="match status" value="1"/>
</dbReference>
<comment type="caution">
    <text evidence="1">The sequence shown here is derived from an EMBL/GenBank/DDBJ whole genome shotgun (WGS) entry which is preliminary data.</text>
</comment>
<dbReference type="Proteomes" id="UP000244867">
    <property type="component" value="Unassembled WGS sequence"/>
</dbReference>
<organism evidence="1 2">
    <name type="scientific">Nocardioides currus</name>
    <dbReference type="NCBI Taxonomy" id="2133958"/>
    <lineage>
        <taxon>Bacteria</taxon>
        <taxon>Bacillati</taxon>
        <taxon>Actinomycetota</taxon>
        <taxon>Actinomycetes</taxon>
        <taxon>Propionibacteriales</taxon>
        <taxon>Nocardioidaceae</taxon>
        <taxon>Nocardioides</taxon>
    </lineage>
</organism>
<keyword evidence="2" id="KW-1185">Reference proteome</keyword>
<gene>
    <name evidence="1" type="ORF">C7S10_10820</name>
</gene>
<dbReference type="EMBL" id="PYXZ01000004">
    <property type="protein sequence ID" value="PUA80891.1"/>
    <property type="molecule type" value="Genomic_DNA"/>
</dbReference>
<evidence type="ECO:0000313" key="2">
    <source>
        <dbReference type="Proteomes" id="UP000244867"/>
    </source>
</evidence>
<evidence type="ECO:0000313" key="1">
    <source>
        <dbReference type="EMBL" id="PUA80891.1"/>
    </source>
</evidence>
<proteinExistence type="predicted"/>
<evidence type="ECO:0008006" key="3">
    <source>
        <dbReference type="Google" id="ProtNLM"/>
    </source>
</evidence>
<accession>A0A2R7YX37</accession>
<dbReference type="AlphaFoldDB" id="A0A2R7YX37"/>
<sequence length="214" mass="24571">MTQTPEDPDDIAFHRLWGEWDALDPAGAKAFMADYPGEWWVVGGWAIEAFTHVPRRHDDIDLVIWRRDLALFQEMVGDRHHLWGAGSGMIRPLNDDWPELHPEAGQLWLRDHAGAPWFLDCILAEDRDGLWVSRRDEEHVVPLEDVTWVAGDGVRYMRPEVVLHHKARLDRPKDDADLATAWPLLDDAAREWLRGAVRKTHPDHPWLDGVLAAG</sequence>
<reference evidence="1 2" key="1">
    <citation type="submission" date="2018-03" db="EMBL/GenBank/DDBJ databases">
        <authorList>
            <person name="Keele B.F."/>
        </authorList>
    </citation>
    <scope>NUCLEOTIDE SEQUENCE [LARGE SCALE GENOMIC DNA]</scope>
    <source>
        <strain evidence="1 2">IB-3</strain>
    </source>
</reference>
<dbReference type="OrthoDB" id="4539099at2"/>